<evidence type="ECO:0000313" key="2">
    <source>
        <dbReference type="Proteomes" id="UP001430193"/>
    </source>
</evidence>
<accession>A0ABS2KKX9</accession>
<evidence type="ECO:0000313" key="1">
    <source>
        <dbReference type="EMBL" id="MBM7131590.1"/>
    </source>
</evidence>
<proteinExistence type="predicted"/>
<organism evidence="1 2">
    <name type="scientific">Dyella mobilis</name>
    <dbReference type="NCBI Taxonomy" id="1849582"/>
    <lineage>
        <taxon>Bacteria</taxon>
        <taxon>Pseudomonadati</taxon>
        <taxon>Pseudomonadota</taxon>
        <taxon>Gammaproteobacteria</taxon>
        <taxon>Lysobacterales</taxon>
        <taxon>Rhodanobacteraceae</taxon>
        <taxon>Dyella</taxon>
    </lineage>
</organism>
<evidence type="ECO:0008006" key="3">
    <source>
        <dbReference type="Google" id="ProtNLM"/>
    </source>
</evidence>
<gene>
    <name evidence="1" type="ORF">ISS99_18870</name>
</gene>
<comment type="caution">
    <text evidence="1">The sequence shown here is derived from an EMBL/GenBank/DDBJ whole genome shotgun (WGS) entry which is preliminary data.</text>
</comment>
<dbReference type="Proteomes" id="UP001430193">
    <property type="component" value="Unassembled WGS sequence"/>
</dbReference>
<dbReference type="EMBL" id="JADIKF010000040">
    <property type="protein sequence ID" value="MBM7131590.1"/>
    <property type="molecule type" value="Genomic_DNA"/>
</dbReference>
<sequence>MMCLAAISDYDLETQRQMCALEAMLADRRRKELAIDEGIRARANRFMPTASVEASPCVEAGAVGAYQEKAA</sequence>
<dbReference type="RefSeq" id="WP_204633149.1">
    <property type="nucleotide sequence ID" value="NZ_JADIKF010000040.1"/>
</dbReference>
<protein>
    <recommendedName>
        <fullName evidence="3">Transposase</fullName>
    </recommendedName>
</protein>
<name>A0ABS2KKX9_9GAMM</name>
<keyword evidence="2" id="KW-1185">Reference proteome</keyword>
<reference evidence="1" key="1">
    <citation type="submission" date="2020-10" db="EMBL/GenBank/DDBJ databases">
        <title>Phylogeny of dyella-like bacteria.</title>
        <authorList>
            <person name="Fu J."/>
        </authorList>
    </citation>
    <scope>NUCLEOTIDE SEQUENCE</scope>
    <source>
        <strain evidence="1">DHON07</strain>
    </source>
</reference>